<organism evidence="7 8">
    <name type="scientific">Anaerococcus tetradius</name>
    <dbReference type="NCBI Taxonomy" id="33036"/>
    <lineage>
        <taxon>Bacteria</taxon>
        <taxon>Bacillati</taxon>
        <taxon>Bacillota</taxon>
        <taxon>Tissierellia</taxon>
        <taxon>Tissierellales</taxon>
        <taxon>Peptoniphilaceae</taxon>
        <taxon>Anaerococcus</taxon>
    </lineage>
</organism>
<protein>
    <recommendedName>
        <fullName evidence="5">Thiamine diphosphokinase</fullName>
        <ecNumber evidence="5">2.7.6.2</ecNumber>
    </recommendedName>
</protein>
<dbReference type="GO" id="GO:0005524">
    <property type="term" value="F:ATP binding"/>
    <property type="evidence" value="ECO:0007669"/>
    <property type="project" value="UniProtKB-KW"/>
</dbReference>
<gene>
    <name evidence="7" type="ORF">HMPREF3200_00638</name>
</gene>
<accession>A0A133KGH2</accession>
<dbReference type="AlphaFoldDB" id="A0A133KGH2"/>
<dbReference type="GO" id="GO:0004788">
    <property type="term" value="F:thiamine diphosphokinase activity"/>
    <property type="evidence" value="ECO:0007669"/>
    <property type="project" value="UniProtKB-UniRule"/>
</dbReference>
<evidence type="ECO:0000259" key="6">
    <source>
        <dbReference type="SMART" id="SM00983"/>
    </source>
</evidence>
<evidence type="ECO:0000313" key="7">
    <source>
        <dbReference type="EMBL" id="KWZ78626.1"/>
    </source>
</evidence>
<dbReference type="InterPro" id="IPR053149">
    <property type="entry name" value="TPK"/>
</dbReference>
<dbReference type="InterPro" id="IPR007373">
    <property type="entry name" value="Thiamin_PyroPKinase_B1-bd"/>
</dbReference>
<evidence type="ECO:0000256" key="1">
    <source>
        <dbReference type="ARBA" id="ARBA00022679"/>
    </source>
</evidence>
<keyword evidence="1" id="KW-0808">Transferase</keyword>
<dbReference type="Proteomes" id="UP000070383">
    <property type="component" value="Unassembled WGS sequence"/>
</dbReference>
<keyword evidence="4" id="KW-0067">ATP-binding</keyword>
<dbReference type="CDD" id="cd07995">
    <property type="entry name" value="TPK"/>
    <property type="match status" value="1"/>
</dbReference>
<dbReference type="SUPFAM" id="SSF63999">
    <property type="entry name" value="Thiamin pyrophosphokinase, catalytic domain"/>
    <property type="match status" value="1"/>
</dbReference>
<dbReference type="GO" id="GO:0006772">
    <property type="term" value="P:thiamine metabolic process"/>
    <property type="evidence" value="ECO:0007669"/>
    <property type="project" value="UniProtKB-UniRule"/>
</dbReference>
<dbReference type="InterPro" id="IPR007371">
    <property type="entry name" value="TPK_catalytic"/>
</dbReference>
<dbReference type="STRING" id="33036.HMPREF3200_00638"/>
<evidence type="ECO:0000256" key="5">
    <source>
        <dbReference type="NCBIfam" id="TIGR01378"/>
    </source>
</evidence>
<dbReference type="Pfam" id="PF04263">
    <property type="entry name" value="TPK_catalytic"/>
    <property type="match status" value="1"/>
</dbReference>
<proteinExistence type="predicted"/>
<reference evidence="8" key="1">
    <citation type="submission" date="2016-01" db="EMBL/GenBank/DDBJ databases">
        <authorList>
            <person name="Mitreva M."/>
            <person name="Pepin K.H."/>
            <person name="Mihindukulasuriya K.A."/>
            <person name="Fulton R."/>
            <person name="Fronick C."/>
            <person name="O'Laughlin M."/>
            <person name="Miner T."/>
            <person name="Herter B."/>
            <person name="Rosa B.A."/>
            <person name="Cordes M."/>
            <person name="Tomlinson C."/>
            <person name="Wollam A."/>
            <person name="Palsikar V.B."/>
            <person name="Mardis E.R."/>
            <person name="Wilson R.K."/>
        </authorList>
    </citation>
    <scope>NUCLEOTIDE SEQUENCE [LARGE SCALE GENOMIC DNA]</scope>
    <source>
        <strain evidence="8">MJR8151</strain>
    </source>
</reference>
<comment type="caution">
    <text evidence="7">The sequence shown here is derived from an EMBL/GenBank/DDBJ whole genome shotgun (WGS) entry which is preliminary data.</text>
</comment>
<dbReference type="Pfam" id="PF04265">
    <property type="entry name" value="TPK_B1_binding"/>
    <property type="match status" value="1"/>
</dbReference>
<dbReference type="GO" id="GO:0030975">
    <property type="term" value="F:thiamine binding"/>
    <property type="evidence" value="ECO:0007669"/>
    <property type="project" value="InterPro"/>
</dbReference>
<feature type="domain" description="Thiamin pyrophosphokinase thiamin-binding" evidence="6">
    <location>
        <begin position="114"/>
        <end position="196"/>
    </location>
</feature>
<evidence type="ECO:0000256" key="2">
    <source>
        <dbReference type="ARBA" id="ARBA00022741"/>
    </source>
</evidence>
<dbReference type="InterPro" id="IPR036759">
    <property type="entry name" value="TPK_catalytic_sf"/>
</dbReference>
<dbReference type="GO" id="GO:0009229">
    <property type="term" value="P:thiamine diphosphate biosynthetic process"/>
    <property type="evidence" value="ECO:0007669"/>
    <property type="project" value="InterPro"/>
</dbReference>
<dbReference type="OrthoDB" id="9804377at2"/>
<keyword evidence="2" id="KW-0547">Nucleotide-binding</keyword>
<keyword evidence="8" id="KW-1185">Reference proteome</keyword>
<dbReference type="PANTHER" id="PTHR41299:SF1">
    <property type="entry name" value="THIAMINE PYROPHOSPHOKINASE"/>
    <property type="match status" value="1"/>
</dbReference>
<evidence type="ECO:0000256" key="3">
    <source>
        <dbReference type="ARBA" id="ARBA00022777"/>
    </source>
</evidence>
<dbReference type="RefSeq" id="WP_060929158.1">
    <property type="nucleotide sequence ID" value="NZ_KQ955265.1"/>
</dbReference>
<dbReference type="SMART" id="SM00983">
    <property type="entry name" value="TPK_B1_binding"/>
    <property type="match status" value="1"/>
</dbReference>
<evidence type="ECO:0000313" key="8">
    <source>
        <dbReference type="Proteomes" id="UP000070383"/>
    </source>
</evidence>
<dbReference type="GO" id="GO:0016301">
    <property type="term" value="F:kinase activity"/>
    <property type="evidence" value="ECO:0007669"/>
    <property type="project" value="UniProtKB-KW"/>
</dbReference>
<dbReference type="NCBIfam" id="TIGR01378">
    <property type="entry name" value="thi_PPkinase"/>
    <property type="match status" value="1"/>
</dbReference>
<dbReference type="SUPFAM" id="SSF63862">
    <property type="entry name" value="Thiamin pyrophosphokinase, substrate-binding domain"/>
    <property type="match status" value="1"/>
</dbReference>
<dbReference type="EC" id="2.7.6.2" evidence="5"/>
<sequence>MKTCYIIGGGSYDGFFDKKEKGDLIIAADRGYKLIEKENIEVDYIIGDFDSSTKPDLSRVISLNPIKDYTDTVAAIEFARKKGYTNIIIYGGLGGRESHTLANIRSMYHYKKEGLTIKLKSQKKEVFIVDSKFSYEYKDKDFYVSIFSLCDKTRLSLKGLFYELEDYKLKIEDALGVSNETNKENFQISVEEGAVVVIFEDKSC</sequence>
<dbReference type="Gene3D" id="3.40.50.10240">
    <property type="entry name" value="Thiamin pyrophosphokinase, catalytic domain"/>
    <property type="match status" value="1"/>
</dbReference>
<dbReference type="PATRIC" id="fig|33036.3.peg.635"/>
<name>A0A133KGH2_9FIRM</name>
<dbReference type="PANTHER" id="PTHR41299">
    <property type="entry name" value="THIAMINE PYROPHOSPHOKINASE"/>
    <property type="match status" value="1"/>
</dbReference>
<evidence type="ECO:0000256" key="4">
    <source>
        <dbReference type="ARBA" id="ARBA00022840"/>
    </source>
</evidence>
<dbReference type="InterPro" id="IPR036371">
    <property type="entry name" value="TPK_B1-bd_sf"/>
</dbReference>
<dbReference type="EMBL" id="LRPM01000022">
    <property type="protein sequence ID" value="KWZ78626.1"/>
    <property type="molecule type" value="Genomic_DNA"/>
</dbReference>
<keyword evidence="3 7" id="KW-0418">Kinase</keyword>
<dbReference type="InterPro" id="IPR006282">
    <property type="entry name" value="Thi_PPkinase"/>
</dbReference>